<dbReference type="AlphaFoldDB" id="A0A3M7REW0"/>
<comment type="subcellular location">
    <subcellularLocation>
        <location evidence="2">Cytoplasm</location>
    </subcellularLocation>
</comment>
<dbReference type="InterPro" id="IPR042556">
    <property type="entry name" value="AZUL_sf"/>
</dbReference>
<dbReference type="Gene3D" id="3.30.2410.10">
    <property type="entry name" value="Hect, E3 ligase catalytic domain"/>
    <property type="match status" value="1"/>
</dbReference>
<evidence type="ECO:0000256" key="1">
    <source>
        <dbReference type="ARBA" id="ARBA00000885"/>
    </source>
</evidence>
<name>A0A3M7REW0_BRAPC</name>
<dbReference type="InterPro" id="IPR000569">
    <property type="entry name" value="HECT_dom"/>
</dbReference>
<dbReference type="PANTHER" id="PTHR45700:SF8">
    <property type="entry name" value="HECT-TYPE E3 UBIQUITIN TRANSFERASE"/>
    <property type="match status" value="1"/>
</dbReference>
<dbReference type="GO" id="GO:0000209">
    <property type="term" value="P:protein polyubiquitination"/>
    <property type="evidence" value="ECO:0007669"/>
    <property type="project" value="InterPro"/>
</dbReference>
<dbReference type="OrthoDB" id="5981550at2759"/>
<reference evidence="9 10" key="1">
    <citation type="journal article" date="2018" name="Sci. Rep.">
        <title>Genomic signatures of local adaptation to the degree of environmental predictability in rotifers.</title>
        <authorList>
            <person name="Franch-Gras L."/>
            <person name="Hahn C."/>
            <person name="Garcia-Roger E.M."/>
            <person name="Carmona M.J."/>
            <person name="Serra M."/>
            <person name="Gomez A."/>
        </authorList>
    </citation>
    <scope>NUCLEOTIDE SEQUENCE [LARGE SCALE GENOMIC DNA]</scope>
    <source>
        <strain evidence="9">HYR1</strain>
    </source>
</reference>
<dbReference type="FunFam" id="3.30.2160.10:FF:000004">
    <property type="entry name" value="probable E3 ubiquitin-protein ligase HERC4 isoform X1"/>
    <property type="match status" value="1"/>
</dbReference>
<dbReference type="EC" id="2.3.2.26" evidence="3"/>
<dbReference type="InterPro" id="IPR035983">
    <property type="entry name" value="Hect_E3_ubiquitin_ligase"/>
</dbReference>
<evidence type="ECO:0000256" key="4">
    <source>
        <dbReference type="ARBA" id="ARBA00022490"/>
    </source>
</evidence>
<comment type="catalytic activity">
    <reaction evidence="1">
        <text>S-ubiquitinyl-[E2 ubiquitin-conjugating enzyme]-L-cysteine + [acceptor protein]-L-lysine = [E2 ubiquitin-conjugating enzyme]-L-cysteine + N(6)-ubiquitinyl-[acceptor protein]-L-lysine.</text>
        <dbReference type="EC" id="2.3.2.26"/>
    </reaction>
</comment>
<dbReference type="Proteomes" id="UP000276133">
    <property type="component" value="Unassembled WGS sequence"/>
</dbReference>
<keyword evidence="5" id="KW-0808">Transferase</keyword>
<proteinExistence type="predicted"/>
<dbReference type="PANTHER" id="PTHR45700">
    <property type="entry name" value="UBIQUITIN-PROTEIN LIGASE E3C"/>
    <property type="match status" value="1"/>
</dbReference>
<dbReference type="GO" id="GO:0005737">
    <property type="term" value="C:cytoplasm"/>
    <property type="evidence" value="ECO:0007669"/>
    <property type="project" value="UniProtKB-SubCell"/>
</dbReference>
<dbReference type="Gene3D" id="3.30.2160.10">
    <property type="entry name" value="Hect, E3 ligase catalytic domain"/>
    <property type="match status" value="1"/>
</dbReference>
<protein>
    <recommendedName>
        <fullName evidence="3">HECT-type E3 ubiquitin transferase</fullName>
        <ecNumber evidence="3">2.3.2.26</ecNumber>
    </recommendedName>
</protein>
<evidence type="ECO:0000313" key="9">
    <source>
        <dbReference type="EMBL" id="RNA22112.1"/>
    </source>
</evidence>
<dbReference type="SUPFAM" id="SSF56204">
    <property type="entry name" value="Hect, E3 ligase catalytic domain"/>
    <property type="match status" value="1"/>
</dbReference>
<dbReference type="InterPro" id="IPR044611">
    <property type="entry name" value="E3A/B/C-like"/>
</dbReference>
<dbReference type="InterPro" id="IPR032353">
    <property type="entry name" value="AZUL"/>
</dbReference>
<sequence length="902" mass="103864">MIGTEKSIESNQKEKAKEIIEKFFHQVTKGCGRQGCTNPNCASNPNFEPVQNNQAAVLAIQLAQNKAPLCDPMSSASKANIADDNDDIVTSKSSSTVNLRSSSASSSRNLACSLEEALKVVKNTNFTTTDSEQNFINEEKIQSLIQKCKENYKKTIHEKMDTDDLASDRRDIKKSYGPLFDLVNRVFTSYHALSKSFQFESNNTKMSTTMPCIPPFNIDFNSIRRSYSTLFSINGLGDELESVFNQALYPLCVSINLQLKKKIEEEEMDRILHAILVINELPILESPSYMDKCCKEFYSILTQLPAQASSKIVNLWSKWNADELRIFLYKAQQFITLEVVTKNMDLPSEDDENEDDDESETSAKKIIYKNDGIIGAVNYIRFIYYASLVGGRVDPEKQIRKEREMEIEDTSSLDRIDYQGNLYEGSNDLIYLPDPLEEELKIRPIDCREPKIPNNEFVNETLNQFIDVQYDYVEFTKQMKSLESAELDIKSELKKKSYFSFLANPFFVTLGKKNLGLFYDNKIKMMRERRFNIMISLLEGRMPTPYFKIRLSRQNILSEALNLIELQEQENPAELRKQLFVEFENEQAIDQGGVSKEFFQLAIDELLNKGYTFFQYDEKSKYYWFTPCTIESQPEFKLVGILFGIAIYNNVLLDVQFPPVFFRKLMGKIGTFEDLAFSHPELYQSLCSVLDFEGTDDEFENTFMLTFQIGLSDNFGNVVNFNLKENGDKISVNMKNRQEFVDLYADFILNKGIEDSFKAFRIGFMKLTHNSPLARWFTPKEIETLLCGTKVLDWKALEKSTTYDSGFEKDTPYIKDFWNIFEEFTDEEKMLFLKFTTGTDRCPHGGLSELKLTLARNGPDTDKLPTAHTCFNVLLLPEYSSKEKLREKLIKAIQYSRGFGLS</sequence>
<dbReference type="Gene3D" id="6.10.130.10">
    <property type="entry name" value="Ubiquitin-protein ligase E3A, N-terminal zinc-binding domain (AZUL)"/>
    <property type="match status" value="1"/>
</dbReference>
<comment type="caution">
    <text evidence="9">The sequence shown here is derived from an EMBL/GenBank/DDBJ whole genome shotgun (WGS) entry which is preliminary data.</text>
</comment>
<evidence type="ECO:0000259" key="8">
    <source>
        <dbReference type="PROSITE" id="PS50237"/>
    </source>
</evidence>
<feature type="domain" description="HECT" evidence="8">
    <location>
        <begin position="571"/>
        <end position="902"/>
    </location>
</feature>
<dbReference type="Gene3D" id="3.90.1750.10">
    <property type="entry name" value="Hect, E3 ligase catalytic domains"/>
    <property type="match status" value="1"/>
</dbReference>
<dbReference type="Pfam" id="PF00632">
    <property type="entry name" value="HECT"/>
    <property type="match status" value="1"/>
</dbReference>
<keyword evidence="10" id="KW-1185">Reference proteome</keyword>
<dbReference type="PROSITE" id="PS50237">
    <property type="entry name" value="HECT"/>
    <property type="match status" value="1"/>
</dbReference>
<organism evidence="9 10">
    <name type="scientific">Brachionus plicatilis</name>
    <name type="common">Marine rotifer</name>
    <name type="synonym">Brachionus muelleri</name>
    <dbReference type="NCBI Taxonomy" id="10195"/>
    <lineage>
        <taxon>Eukaryota</taxon>
        <taxon>Metazoa</taxon>
        <taxon>Spiralia</taxon>
        <taxon>Gnathifera</taxon>
        <taxon>Rotifera</taxon>
        <taxon>Eurotatoria</taxon>
        <taxon>Monogononta</taxon>
        <taxon>Pseudotrocha</taxon>
        <taxon>Ploima</taxon>
        <taxon>Brachionidae</taxon>
        <taxon>Brachionus</taxon>
    </lineage>
</organism>
<feature type="active site" description="Glycyl thioester intermediate" evidence="7">
    <location>
        <position position="870"/>
    </location>
</feature>
<keyword evidence="6 7" id="KW-0833">Ubl conjugation pathway</keyword>
<dbReference type="GO" id="GO:0061630">
    <property type="term" value="F:ubiquitin protein ligase activity"/>
    <property type="evidence" value="ECO:0007669"/>
    <property type="project" value="UniProtKB-EC"/>
</dbReference>
<keyword evidence="9" id="KW-0436">Ligase</keyword>
<evidence type="ECO:0000256" key="2">
    <source>
        <dbReference type="ARBA" id="ARBA00004496"/>
    </source>
</evidence>
<keyword evidence="4" id="KW-0963">Cytoplasm</keyword>
<dbReference type="SMART" id="SM00119">
    <property type="entry name" value="HECTc"/>
    <property type="match status" value="1"/>
</dbReference>
<evidence type="ECO:0000256" key="3">
    <source>
        <dbReference type="ARBA" id="ARBA00012485"/>
    </source>
</evidence>
<evidence type="ECO:0000256" key="5">
    <source>
        <dbReference type="ARBA" id="ARBA00022679"/>
    </source>
</evidence>
<accession>A0A3M7REW0</accession>
<evidence type="ECO:0000256" key="7">
    <source>
        <dbReference type="PROSITE-ProRule" id="PRU00104"/>
    </source>
</evidence>
<dbReference type="EMBL" id="REGN01003533">
    <property type="protein sequence ID" value="RNA22112.1"/>
    <property type="molecule type" value="Genomic_DNA"/>
</dbReference>
<dbReference type="STRING" id="10195.A0A3M7REW0"/>
<gene>
    <name evidence="9" type="ORF">BpHYR1_025700</name>
</gene>
<dbReference type="GO" id="GO:0016874">
    <property type="term" value="F:ligase activity"/>
    <property type="evidence" value="ECO:0007669"/>
    <property type="project" value="UniProtKB-KW"/>
</dbReference>
<dbReference type="FunFam" id="3.30.2410.10:FF:000003">
    <property type="entry name" value="probable E3 ubiquitin-protein ligase HERC4 isoform X1"/>
    <property type="match status" value="1"/>
</dbReference>
<dbReference type="CDD" id="cd00078">
    <property type="entry name" value="HECTc"/>
    <property type="match status" value="1"/>
</dbReference>
<dbReference type="Pfam" id="PF16558">
    <property type="entry name" value="AZUL"/>
    <property type="match status" value="1"/>
</dbReference>
<evidence type="ECO:0000256" key="6">
    <source>
        <dbReference type="ARBA" id="ARBA00022786"/>
    </source>
</evidence>
<evidence type="ECO:0000313" key="10">
    <source>
        <dbReference type="Proteomes" id="UP000276133"/>
    </source>
</evidence>